<evidence type="ECO:0000256" key="2">
    <source>
        <dbReference type="ARBA" id="ARBA00015816"/>
    </source>
</evidence>
<dbReference type="SUPFAM" id="SSF50022">
    <property type="entry name" value="ISP domain"/>
    <property type="match status" value="1"/>
</dbReference>
<proteinExistence type="predicted"/>
<dbReference type="InterPro" id="IPR017941">
    <property type="entry name" value="Rieske_2Fe-2S"/>
</dbReference>
<evidence type="ECO:0000256" key="6">
    <source>
        <dbReference type="ARBA" id="ARBA00023014"/>
    </source>
</evidence>
<gene>
    <name evidence="11" type="ORF">K1Y72_12565</name>
</gene>
<evidence type="ECO:0000313" key="12">
    <source>
        <dbReference type="Proteomes" id="UP000774570"/>
    </source>
</evidence>
<name>A0ABS7FS38_9ACTN</name>
<evidence type="ECO:0000313" key="11">
    <source>
        <dbReference type="EMBL" id="MBW8483208.1"/>
    </source>
</evidence>
<dbReference type="CDD" id="cd03467">
    <property type="entry name" value="Rieske"/>
    <property type="match status" value="1"/>
</dbReference>
<evidence type="ECO:0000256" key="9">
    <source>
        <dbReference type="ARBA" id="ARBA00034078"/>
    </source>
</evidence>
<keyword evidence="4" id="KW-0479">Metal-binding</keyword>
<evidence type="ECO:0000256" key="3">
    <source>
        <dbReference type="ARBA" id="ARBA00022714"/>
    </source>
</evidence>
<dbReference type="InterPro" id="IPR005805">
    <property type="entry name" value="Rieske_Fe-S_prot_C"/>
</dbReference>
<feature type="domain" description="Rieske" evidence="10">
    <location>
        <begin position="56"/>
        <end position="148"/>
    </location>
</feature>
<reference evidence="11 12" key="1">
    <citation type="submission" date="2021-07" db="EMBL/GenBank/DDBJ databases">
        <title>Actinomadura sp. PM05-2 isolated from lichen.</title>
        <authorList>
            <person name="Somphong A."/>
            <person name="Phongsopitanun W."/>
            <person name="Tanasupawat S."/>
            <person name="Peongsungnone V."/>
        </authorList>
    </citation>
    <scope>NUCLEOTIDE SEQUENCE [LARGE SCALE GENOMIC DNA]</scope>
    <source>
        <strain evidence="11 12">PM05-2</strain>
    </source>
</reference>
<keyword evidence="6" id="KW-0411">Iron-sulfur</keyword>
<organism evidence="11 12">
    <name type="scientific">Actinomadura parmotrematis</name>
    <dbReference type="NCBI Taxonomy" id="2864039"/>
    <lineage>
        <taxon>Bacteria</taxon>
        <taxon>Bacillati</taxon>
        <taxon>Actinomycetota</taxon>
        <taxon>Actinomycetes</taxon>
        <taxon>Streptosporangiales</taxon>
        <taxon>Thermomonosporaceae</taxon>
        <taxon>Actinomadura</taxon>
    </lineage>
</organism>
<dbReference type="EMBL" id="JAIBOA010000007">
    <property type="protein sequence ID" value="MBW8483208.1"/>
    <property type="molecule type" value="Genomic_DNA"/>
</dbReference>
<evidence type="ECO:0000259" key="10">
    <source>
        <dbReference type="PROSITE" id="PS51296"/>
    </source>
</evidence>
<keyword evidence="5" id="KW-0408">Iron</keyword>
<keyword evidence="3" id="KW-0001">2Fe-2S</keyword>
<evidence type="ECO:0000256" key="1">
    <source>
        <dbReference type="ARBA" id="ARBA00002494"/>
    </source>
</evidence>
<dbReference type="InterPro" id="IPR014349">
    <property type="entry name" value="Rieske_Fe-S_prot"/>
</dbReference>
<dbReference type="RefSeq" id="WP_220166283.1">
    <property type="nucleotide sequence ID" value="NZ_JAIBOA010000007.1"/>
</dbReference>
<sequence length="149" mass="14509">MSEIETTGAAAPAHDVIGRRAVLCCAGAAAAAGAVALAGCGSSGGDEPDSAGLKGKELAAATAVPVGGGSVNKDLKVVVTQPAQGTYKAFTAVCPHQGCLVDKIENGVIECPCHGSHFTATDGSVVRGPANKGLAAYPVRVEGGRIVGA</sequence>
<evidence type="ECO:0000256" key="4">
    <source>
        <dbReference type="ARBA" id="ARBA00022723"/>
    </source>
</evidence>
<dbReference type="Pfam" id="PF00355">
    <property type="entry name" value="Rieske"/>
    <property type="match status" value="1"/>
</dbReference>
<dbReference type="PANTHER" id="PTHR10134">
    <property type="entry name" value="CYTOCHROME B-C1 COMPLEX SUBUNIT RIESKE, MITOCHONDRIAL"/>
    <property type="match status" value="1"/>
</dbReference>
<dbReference type="InterPro" id="IPR036922">
    <property type="entry name" value="Rieske_2Fe-2S_sf"/>
</dbReference>
<comment type="function">
    <text evidence="1">Iron-sulfur subunit of the cytochrome bc1 complex, an essential component of the respiratory electron transport chain required for ATP synthesis. The bc1 complex catalyzes the oxidation of menaquinol and the reduction of cytochrome c in the respiratory chain. The bc1 complex operates through a Q-cycle mechanism that couples electron transfer to generation of the proton gradient that drives ATP synthesis.</text>
</comment>
<keyword evidence="12" id="KW-1185">Reference proteome</keyword>
<protein>
    <recommendedName>
        <fullName evidence="2">Cytochrome bc1 complex Rieske iron-sulfur subunit</fullName>
    </recommendedName>
    <alternativeName>
        <fullName evidence="8">Cytochrome bc1 reductase complex subunit QcrA</fullName>
    </alternativeName>
</protein>
<evidence type="ECO:0000256" key="7">
    <source>
        <dbReference type="ARBA" id="ARBA00023157"/>
    </source>
</evidence>
<evidence type="ECO:0000256" key="5">
    <source>
        <dbReference type="ARBA" id="ARBA00023004"/>
    </source>
</evidence>
<dbReference type="PRINTS" id="PR00162">
    <property type="entry name" value="RIESKE"/>
</dbReference>
<keyword evidence="7" id="KW-1015">Disulfide bond</keyword>
<comment type="caution">
    <text evidence="11">The sequence shown here is derived from an EMBL/GenBank/DDBJ whole genome shotgun (WGS) entry which is preliminary data.</text>
</comment>
<dbReference type="Gene3D" id="2.102.10.10">
    <property type="entry name" value="Rieske [2Fe-2S] iron-sulphur domain"/>
    <property type="match status" value="1"/>
</dbReference>
<comment type="cofactor">
    <cofactor evidence="9">
        <name>[2Fe-2S] cluster</name>
        <dbReference type="ChEBI" id="CHEBI:190135"/>
    </cofactor>
</comment>
<dbReference type="Proteomes" id="UP000774570">
    <property type="component" value="Unassembled WGS sequence"/>
</dbReference>
<accession>A0ABS7FS38</accession>
<dbReference type="PROSITE" id="PS51296">
    <property type="entry name" value="RIESKE"/>
    <property type="match status" value="1"/>
</dbReference>
<evidence type="ECO:0000256" key="8">
    <source>
        <dbReference type="ARBA" id="ARBA00029586"/>
    </source>
</evidence>